<sequence>MEFGTVVVLGLRVLWSLAVGGALIGLLPLGAVSEFVRDLSRRGKLKLASSANNPPRFTVPQRWFAHFYVLGSLVNTLLLVVTFLFAYSCTFPLQSEESQVSAVVAQLGGAGTSDSNGGVGNVGHLAKYRGRAWGSFVLLVMLGLQLLRRLLETNHISQYSPLARMSIFGYLVGLGFYPAASLTFFSQHFQDQDYLSLICKFVVQRLGSAWVLHTGPPLLNSRIELKEYVKSVRGLEAFQLVGMAVFLLGWIQQYRLHSILASLRAKKVRTGIEAVLKPYSTDKKKVDRYEIPQGSWFEWVSCAHYLAEIVLYAGIVIASGGNNLNIWLFYSWVVLNLTLAASETHKWYKSKFEDYPPFRRAMFPFIY</sequence>
<gene>
    <name evidence="7" type="ORF">KC19_2G123900</name>
</gene>
<evidence type="ECO:0000256" key="4">
    <source>
        <dbReference type="ARBA" id="ARBA00023136"/>
    </source>
</evidence>
<dbReference type="Pfam" id="PF02544">
    <property type="entry name" value="Steroid_dh"/>
    <property type="match status" value="1"/>
</dbReference>
<keyword evidence="2 5" id="KW-0812">Transmembrane</keyword>
<evidence type="ECO:0000256" key="5">
    <source>
        <dbReference type="SAM" id="Phobius"/>
    </source>
</evidence>
<comment type="subcellular location">
    <subcellularLocation>
        <location evidence="1">Endomembrane system</location>
        <topology evidence="1">Multi-pass membrane protein</topology>
    </subcellularLocation>
</comment>
<evidence type="ECO:0000313" key="7">
    <source>
        <dbReference type="EMBL" id="KAG0586874.1"/>
    </source>
</evidence>
<dbReference type="InterPro" id="IPR039698">
    <property type="entry name" value="Dfg10/SRD5A3"/>
</dbReference>
<dbReference type="PROSITE" id="PS50244">
    <property type="entry name" value="S5A_REDUCTASE"/>
    <property type="match status" value="1"/>
</dbReference>
<dbReference type="GO" id="GO:0003865">
    <property type="term" value="F:3-oxo-5-alpha-steroid 4-dehydrogenase activity"/>
    <property type="evidence" value="ECO:0007669"/>
    <property type="project" value="TreeGrafter"/>
</dbReference>
<organism evidence="7 8">
    <name type="scientific">Ceratodon purpureus</name>
    <name type="common">Fire moss</name>
    <name type="synonym">Dicranum purpureum</name>
    <dbReference type="NCBI Taxonomy" id="3225"/>
    <lineage>
        <taxon>Eukaryota</taxon>
        <taxon>Viridiplantae</taxon>
        <taxon>Streptophyta</taxon>
        <taxon>Embryophyta</taxon>
        <taxon>Bryophyta</taxon>
        <taxon>Bryophytina</taxon>
        <taxon>Bryopsida</taxon>
        <taxon>Dicranidae</taxon>
        <taxon>Pseudoditrichales</taxon>
        <taxon>Ditrichaceae</taxon>
        <taxon>Ceratodon</taxon>
    </lineage>
</organism>
<feature type="transmembrane region" description="Helical" evidence="5">
    <location>
        <begin position="167"/>
        <end position="185"/>
    </location>
</feature>
<proteinExistence type="predicted"/>
<dbReference type="InterPro" id="IPR001104">
    <property type="entry name" value="3-oxo-5_a-steroid_4-DH_C"/>
</dbReference>
<dbReference type="GO" id="GO:0006488">
    <property type="term" value="P:dolichol-linked oligosaccharide biosynthetic process"/>
    <property type="evidence" value="ECO:0007669"/>
    <property type="project" value="InterPro"/>
</dbReference>
<feature type="domain" description="3-oxo-5-alpha-steroid 4-dehydrogenase C-terminal" evidence="6">
    <location>
        <begin position="238"/>
        <end position="367"/>
    </location>
</feature>
<protein>
    <recommendedName>
        <fullName evidence="6">3-oxo-5-alpha-steroid 4-dehydrogenase C-terminal domain-containing protein</fullName>
    </recommendedName>
</protein>
<feature type="transmembrane region" description="Helical" evidence="5">
    <location>
        <begin position="13"/>
        <end position="36"/>
    </location>
</feature>
<dbReference type="GO" id="GO:0005783">
    <property type="term" value="C:endoplasmic reticulum"/>
    <property type="evidence" value="ECO:0007669"/>
    <property type="project" value="TreeGrafter"/>
</dbReference>
<name>A0A8T0IT28_CERPU</name>
<evidence type="ECO:0000256" key="3">
    <source>
        <dbReference type="ARBA" id="ARBA00022989"/>
    </source>
</evidence>
<keyword evidence="3 5" id="KW-1133">Transmembrane helix</keyword>
<keyword evidence="8" id="KW-1185">Reference proteome</keyword>
<keyword evidence="4 5" id="KW-0472">Membrane</keyword>
<dbReference type="PANTHER" id="PTHR14624:SF0">
    <property type="entry name" value="POLYPRENOL REDUCTASE"/>
    <property type="match status" value="1"/>
</dbReference>
<evidence type="ECO:0000313" key="8">
    <source>
        <dbReference type="Proteomes" id="UP000822688"/>
    </source>
</evidence>
<dbReference type="GO" id="GO:0016095">
    <property type="term" value="P:polyprenol catabolic process"/>
    <property type="evidence" value="ECO:0007669"/>
    <property type="project" value="TreeGrafter"/>
</dbReference>
<accession>A0A8T0IT28</accession>
<dbReference type="EMBL" id="CM026422">
    <property type="protein sequence ID" value="KAG0586874.1"/>
    <property type="molecule type" value="Genomic_DNA"/>
</dbReference>
<evidence type="ECO:0000256" key="2">
    <source>
        <dbReference type="ARBA" id="ARBA00022692"/>
    </source>
</evidence>
<comment type="caution">
    <text evidence="7">The sequence shown here is derived from an EMBL/GenBank/DDBJ whole genome shotgun (WGS) entry which is preliminary data.</text>
</comment>
<evidence type="ECO:0000259" key="6">
    <source>
        <dbReference type="Pfam" id="PF02544"/>
    </source>
</evidence>
<reference evidence="7" key="1">
    <citation type="submission" date="2020-06" db="EMBL/GenBank/DDBJ databases">
        <title>WGS assembly of Ceratodon purpureus strain R40.</title>
        <authorList>
            <person name="Carey S.B."/>
            <person name="Jenkins J."/>
            <person name="Shu S."/>
            <person name="Lovell J.T."/>
            <person name="Sreedasyam A."/>
            <person name="Maumus F."/>
            <person name="Tiley G.P."/>
            <person name="Fernandez-Pozo N."/>
            <person name="Barry K."/>
            <person name="Chen C."/>
            <person name="Wang M."/>
            <person name="Lipzen A."/>
            <person name="Daum C."/>
            <person name="Saski C.A."/>
            <person name="Payton A.C."/>
            <person name="Mcbreen J.C."/>
            <person name="Conrad R.E."/>
            <person name="Kollar L.M."/>
            <person name="Olsson S."/>
            <person name="Huttunen S."/>
            <person name="Landis J.B."/>
            <person name="Wickett N.J."/>
            <person name="Johnson M.G."/>
            <person name="Rensing S.A."/>
            <person name="Grimwood J."/>
            <person name="Schmutz J."/>
            <person name="Mcdaniel S.F."/>
        </authorList>
    </citation>
    <scope>NUCLEOTIDE SEQUENCE</scope>
    <source>
        <strain evidence="7">R40</strain>
    </source>
</reference>
<evidence type="ECO:0000256" key="1">
    <source>
        <dbReference type="ARBA" id="ARBA00004127"/>
    </source>
</evidence>
<dbReference type="Proteomes" id="UP000822688">
    <property type="component" value="Chromosome 2"/>
</dbReference>
<dbReference type="AlphaFoldDB" id="A0A8T0IT28"/>
<feature type="transmembrane region" description="Helical" evidence="5">
    <location>
        <begin position="63"/>
        <end position="87"/>
    </location>
</feature>
<dbReference type="PANTHER" id="PTHR14624">
    <property type="entry name" value="DFG10 PROTEIN"/>
    <property type="match status" value="1"/>
</dbReference>
<feature type="transmembrane region" description="Helical" evidence="5">
    <location>
        <begin position="130"/>
        <end position="147"/>
    </location>
</feature>